<evidence type="ECO:0000256" key="5">
    <source>
        <dbReference type="ARBA" id="ARBA00023136"/>
    </source>
</evidence>
<evidence type="ECO:0000313" key="8">
    <source>
        <dbReference type="Proteomes" id="UP000253628"/>
    </source>
</evidence>
<keyword evidence="3 6" id="KW-0812">Transmembrane</keyword>
<evidence type="ECO:0000256" key="4">
    <source>
        <dbReference type="ARBA" id="ARBA00022989"/>
    </source>
</evidence>
<reference evidence="7 8" key="1">
    <citation type="submission" date="2018-06" db="EMBL/GenBank/DDBJ databases">
        <title>Genomic Encyclopedia of Type Strains, Phase IV (KMG-IV): sequencing the most valuable type-strain genomes for metagenomic binning, comparative biology and taxonomic classification.</title>
        <authorList>
            <person name="Goeker M."/>
        </authorList>
    </citation>
    <scope>NUCLEOTIDE SEQUENCE [LARGE SCALE GENOMIC DNA]</scope>
    <source>
        <strain evidence="7 8">DSM 25520</strain>
    </source>
</reference>
<dbReference type="EMBL" id="QNRQ01000010">
    <property type="protein sequence ID" value="RBP37110.1"/>
    <property type="molecule type" value="Genomic_DNA"/>
</dbReference>
<dbReference type="RefSeq" id="WP_113934315.1">
    <property type="nucleotide sequence ID" value="NZ_JACCEU010000003.1"/>
</dbReference>
<dbReference type="SUPFAM" id="SSF103473">
    <property type="entry name" value="MFS general substrate transporter"/>
    <property type="match status" value="1"/>
</dbReference>
<keyword evidence="2" id="KW-1003">Cell membrane</keyword>
<feature type="transmembrane region" description="Helical" evidence="6">
    <location>
        <begin position="346"/>
        <end position="369"/>
    </location>
</feature>
<feature type="transmembrane region" description="Helical" evidence="6">
    <location>
        <begin position="375"/>
        <end position="394"/>
    </location>
</feature>
<dbReference type="InterPro" id="IPR052425">
    <property type="entry name" value="Uncharacterized_MFS-type"/>
</dbReference>
<dbReference type="Gene3D" id="1.20.1250.20">
    <property type="entry name" value="MFS general substrate transporter like domains"/>
    <property type="match status" value="2"/>
</dbReference>
<evidence type="ECO:0000256" key="6">
    <source>
        <dbReference type="SAM" id="Phobius"/>
    </source>
</evidence>
<dbReference type="Proteomes" id="UP000253628">
    <property type="component" value="Unassembled WGS sequence"/>
</dbReference>
<dbReference type="CDD" id="cd17370">
    <property type="entry name" value="MFS_MJ1317_like"/>
    <property type="match status" value="1"/>
</dbReference>
<feature type="transmembrane region" description="Helical" evidence="6">
    <location>
        <begin position="285"/>
        <end position="306"/>
    </location>
</feature>
<comment type="caution">
    <text evidence="7">The sequence shown here is derived from an EMBL/GenBank/DDBJ whole genome shotgun (WGS) entry which is preliminary data.</text>
</comment>
<accession>A0A366H5D8</accession>
<evidence type="ECO:0000256" key="1">
    <source>
        <dbReference type="ARBA" id="ARBA00004651"/>
    </source>
</evidence>
<feature type="transmembrane region" description="Helical" evidence="6">
    <location>
        <begin position="86"/>
        <end position="107"/>
    </location>
</feature>
<feature type="transmembrane region" description="Helical" evidence="6">
    <location>
        <begin position="181"/>
        <end position="203"/>
    </location>
</feature>
<evidence type="ECO:0000256" key="3">
    <source>
        <dbReference type="ARBA" id="ARBA00022692"/>
    </source>
</evidence>
<keyword evidence="4 6" id="KW-1133">Transmembrane helix</keyword>
<proteinExistence type="predicted"/>
<dbReference type="AlphaFoldDB" id="A0A366H5D8"/>
<feature type="transmembrane region" description="Helical" evidence="6">
    <location>
        <begin position="20"/>
        <end position="37"/>
    </location>
</feature>
<feature type="transmembrane region" description="Helical" evidence="6">
    <location>
        <begin position="224"/>
        <end position="245"/>
    </location>
</feature>
<protein>
    <submittedName>
        <fullName evidence="7">MFS transporter</fullName>
    </submittedName>
</protein>
<keyword evidence="5 6" id="KW-0472">Membrane</keyword>
<feature type="transmembrane region" description="Helical" evidence="6">
    <location>
        <begin position="43"/>
        <end position="65"/>
    </location>
</feature>
<feature type="transmembrane region" description="Helical" evidence="6">
    <location>
        <begin position="312"/>
        <end position="334"/>
    </location>
</feature>
<dbReference type="PANTHER" id="PTHR42688:SF1">
    <property type="entry name" value="BLR5212 PROTEIN"/>
    <property type="match status" value="1"/>
</dbReference>
<dbReference type="OrthoDB" id="9803985at2"/>
<dbReference type="InterPro" id="IPR036259">
    <property type="entry name" value="MFS_trans_sf"/>
</dbReference>
<comment type="subcellular location">
    <subcellularLocation>
        <location evidence="1">Cell membrane</location>
        <topology evidence="1">Multi-pass membrane protein</topology>
    </subcellularLocation>
</comment>
<gene>
    <name evidence="7" type="ORF">DFR37_11059</name>
</gene>
<keyword evidence="8" id="KW-1185">Reference proteome</keyword>
<dbReference type="GO" id="GO:0005886">
    <property type="term" value="C:plasma membrane"/>
    <property type="evidence" value="ECO:0007669"/>
    <property type="project" value="UniProtKB-SubCell"/>
</dbReference>
<evidence type="ECO:0000256" key="2">
    <source>
        <dbReference type="ARBA" id="ARBA00022475"/>
    </source>
</evidence>
<dbReference type="Pfam" id="PF07690">
    <property type="entry name" value="MFS_1"/>
    <property type="match status" value="1"/>
</dbReference>
<evidence type="ECO:0000313" key="7">
    <source>
        <dbReference type="EMBL" id="RBP37110.1"/>
    </source>
</evidence>
<sequence>MRPLERPGEGHSGSASRIAYRFVFLIGIVSFFADSTYEGARSILGPYLAGLQVSALAVGTVTGLGELLGYGLRLFSGWLADSSQRFWLITIIGYLLQMSAVPALALADTWPAVAVLIILERVGKAIRNPPRDAMLSHAAAQVGGGYGWVFGLHEMLDQFGAVVGPLAVAAVLGLQGSYREAFAVLVIPAALNIAFVFLAHHLYPSPEDMERQFASTGSDQLPRVFWIYLAGAGLVAMGFADYPLIAYHFAHGHAVPGQWIAVFYAVAMGTGGAAAPVCGRLFDRYGFRVLIVLTLAAACFAPLVFLGGFWGALLGACLWGLGMGVHESIIPAAVAPMVSGRIRASAFGAFTAGYGVFWFCGSVAIGALYGQSVDLAVLFCLAVQLAAVPVFLAVDRRIRRP</sequence>
<dbReference type="GO" id="GO:0022857">
    <property type="term" value="F:transmembrane transporter activity"/>
    <property type="evidence" value="ECO:0007669"/>
    <property type="project" value="InterPro"/>
</dbReference>
<dbReference type="InterPro" id="IPR011701">
    <property type="entry name" value="MFS"/>
</dbReference>
<name>A0A366H5D8_9BURK</name>
<feature type="transmembrane region" description="Helical" evidence="6">
    <location>
        <begin position="257"/>
        <end position="278"/>
    </location>
</feature>
<organism evidence="7 8">
    <name type="scientific">Eoetvoesiella caeni</name>
    <dbReference type="NCBI Taxonomy" id="645616"/>
    <lineage>
        <taxon>Bacteria</taxon>
        <taxon>Pseudomonadati</taxon>
        <taxon>Pseudomonadota</taxon>
        <taxon>Betaproteobacteria</taxon>
        <taxon>Burkholderiales</taxon>
        <taxon>Alcaligenaceae</taxon>
        <taxon>Eoetvoesiella</taxon>
    </lineage>
</organism>
<dbReference type="PANTHER" id="PTHR42688">
    <property type="entry name" value="CONSERVED PROTEIN"/>
    <property type="match status" value="1"/>
</dbReference>